<feature type="compositionally biased region" description="Polar residues" evidence="1">
    <location>
        <begin position="385"/>
        <end position="402"/>
    </location>
</feature>
<dbReference type="Proteomes" id="UP000809789">
    <property type="component" value="Unassembled WGS sequence"/>
</dbReference>
<feature type="compositionally biased region" description="Low complexity" evidence="1">
    <location>
        <begin position="221"/>
        <end position="237"/>
    </location>
</feature>
<feature type="compositionally biased region" description="Basic and acidic residues" evidence="1">
    <location>
        <begin position="211"/>
        <end position="220"/>
    </location>
</feature>
<evidence type="ECO:0000259" key="2">
    <source>
        <dbReference type="PROSITE" id="PS50800"/>
    </source>
</evidence>
<evidence type="ECO:0000313" key="4">
    <source>
        <dbReference type="Proteomes" id="UP000809789"/>
    </source>
</evidence>
<gene>
    <name evidence="3" type="ORF">KVT40_005797</name>
</gene>
<dbReference type="OrthoDB" id="5321209at2759"/>
<feature type="compositionally biased region" description="Basic and acidic residues" evidence="1">
    <location>
        <begin position="669"/>
        <end position="689"/>
    </location>
</feature>
<feature type="region of interest" description="Disordered" evidence="1">
    <location>
        <begin position="1"/>
        <end position="42"/>
    </location>
</feature>
<dbReference type="PROSITE" id="PS50800">
    <property type="entry name" value="SAP"/>
    <property type="match status" value="1"/>
</dbReference>
<comment type="caution">
    <text evidence="3">The sequence shown here is derived from an EMBL/GenBank/DDBJ whole genome shotgun (WGS) entry which is preliminary data.</text>
</comment>
<feature type="compositionally biased region" description="Gly residues" evidence="1">
    <location>
        <begin position="586"/>
        <end position="596"/>
    </location>
</feature>
<proteinExistence type="predicted"/>
<dbReference type="InterPro" id="IPR056043">
    <property type="entry name" value="DUF7626"/>
</dbReference>
<feature type="domain" description="SAP" evidence="2">
    <location>
        <begin position="475"/>
        <end position="509"/>
    </location>
</feature>
<dbReference type="InterPro" id="IPR003034">
    <property type="entry name" value="SAP_dom"/>
</dbReference>
<protein>
    <recommendedName>
        <fullName evidence="2">SAP domain-containing protein</fullName>
    </recommendedName>
</protein>
<feature type="compositionally biased region" description="Polar residues" evidence="1">
    <location>
        <begin position="363"/>
        <end position="378"/>
    </location>
</feature>
<feature type="compositionally biased region" description="Basic and acidic residues" evidence="1">
    <location>
        <begin position="425"/>
        <end position="437"/>
    </location>
</feature>
<organism evidence="3 4">
    <name type="scientific">Elsinoe batatas</name>
    <dbReference type="NCBI Taxonomy" id="2601811"/>
    <lineage>
        <taxon>Eukaryota</taxon>
        <taxon>Fungi</taxon>
        <taxon>Dikarya</taxon>
        <taxon>Ascomycota</taxon>
        <taxon>Pezizomycotina</taxon>
        <taxon>Dothideomycetes</taxon>
        <taxon>Dothideomycetidae</taxon>
        <taxon>Myriangiales</taxon>
        <taxon>Elsinoaceae</taxon>
        <taxon>Elsinoe</taxon>
    </lineage>
</organism>
<name>A0A8K0PFS7_9PEZI</name>
<feature type="compositionally biased region" description="Acidic residues" evidence="1">
    <location>
        <begin position="13"/>
        <end position="24"/>
    </location>
</feature>
<dbReference type="EMBL" id="JAESVG020000006">
    <property type="protein sequence ID" value="KAG8626852.1"/>
    <property type="molecule type" value="Genomic_DNA"/>
</dbReference>
<evidence type="ECO:0000256" key="1">
    <source>
        <dbReference type="SAM" id="MobiDB-lite"/>
    </source>
</evidence>
<evidence type="ECO:0000313" key="3">
    <source>
        <dbReference type="EMBL" id="KAG8626852.1"/>
    </source>
</evidence>
<dbReference type="Pfam" id="PF02037">
    <property type="entry name" value="SAP"/>
    <property type="match status" value="1"/>
</dbReference>
<feature type="compositionally biased region" description="Basic and acidic residues" evidence="1">
    <location>
        <begin position="314"/>
        <end position="327"/>
    </location>
</feature>
<feature type="compositionally biased region" description="Pro residues" evidence="1">
    <location>
        <begin position="404"/>
        <end position="420"/>
    </location>
</feature>
<feature type="region of interest" description="Disordered" evidence="1">
    <location>
        <begin position="580"/>
        <end position="689"/>
    </location>
</feature>
<keyword evidence="4" id="KW-1185">Reference proteome</keyword>
<dbReference type="Gene3D" id="1.10.720.30">
    <property type="entry name" value="SAP domain"/>
    <property type="match status" value="1"/>
</dbReference>
<dbReference type="AlphaFoldDB" id="A0A8K0PFS7"/>
<dbReference type="Pfam" id="PF24625">
    <property type="entry name" value="DUF7626"/>
    <property type="match status" value="1"/>
</dbReference>
<accession>A0A8K0PFS7</accession>
<feature type="region of interest" description="Disordered" evidence="1">
    <location>
        <begin position="211"/>
        <end position="239"/>
    </location>
</feature>
<feature type="region of interest" description="Disordered" evidence="1">
    <location>
        <begin position="314"/>
        <end position="437"/>
    </location>
</feature>
<sequence>MSGTYRAPGPSDDPVDDLFPEDEEPMTHDNERTATLNDPAPANPFSAVPRKISAQLDVEDQLIWDLRAANYSDTVIANRLIQDGFTHYKPASIASRYRRIVQKIQEQTDELLEADLTDWHEGEDDALHQAYARAEARVAAEIQAARNNLFTYTSLEVNTLIDTPRYSATACKNRLDSLHNGTARQPPELDKDLEAYALDLAGRKEEFFRQKARNQEREAQAAETAKANTPAALAKAAAKAEQDRKKAEITTKRAALQAEKDLKTQAHGEFVRRREDTKKAHRDEERARVSEASRDRHILRVLQRNYEDKIKDDEAMAAQERHEERRRAILPSSFGGRPTPRSATINDDEHDGMGNEYLDFNGDTFSSPYPTNNHTASPSPYAGPSPTNNAYDNPTSALTQRPTYLPPNVLPRPSAPPGPALPSTEHIDVSEDPALDPREIMAKPELMNLIIERGMSKNREKETKALLTRRLRESDRMASLGELHGWLRRRGLSTRGNRAELVWRLQEYDARMSRSWRPKHMATLRKSREAVREKFNKLEKEREQMMPRPGRFGVSAGGVPMRAMSGVGERGLLEGGIRETVEGKSGSLGGINGGYSRGSEEESLGGIHRGYSRGSEEGSEGYSRPYGPYGDVDRGHEQRGSSGNERIPSGLSSAGRNEDDNEGLFMGGQREDGLVRHEHDHQYHDEEEF</sequence>
<dbReference type="InterPro" id="IPR036361">
    <property type="entry name" value="SAP_dom_sf"/>
</dbReference>
<feature type="compositionally biased region" description="Polar residues" evidence="1">
    <location>
        <begin position="640"/>
        <end position="655"/>
    </location>
</feature>
<feature type="region of interest" description="Disordered" evidence="1">
    <location>
        <begin position="258"/>
        <end position="291"/>
    </location>
</feature>
<reference evidence="3" key="1">
    <citation type="submission" date="2021-07" db="EMBL/GenBank/DDBJ databases">
        <title>Elsinoe batatas strain:CRI-CJ2 Genome sequencing and assembly.</title>
        <authorList>
            <person name="Huang L."/>
        </authorList>
    </citation>
    <scope>NUCLEOTIDE SEQUENCE</scope>
    <source>
        <strain evidence="3">CRI-CJ2</strain>
    </source>
</reference>